<dbReference type="InterPro" id="IPR011701">
    <property type="entry name" value="MFS"/>
</dbReference>
<evidence type="ECO:0000256" key="3">
    <source>
        <dbReference type="ARBA" id="ARBA00022989"/>
    </source>
</evidence>
<feature type="transmembrane region" description="Helical" evidence="5">
    <location>
        <begin position="281"/>
        <end position="298"/>
    </location>
</feature>
<feature type="transmembrane region" description="Helical" evidence="5">
    <location>
        <begin position="48"/>
        <end position="67"/>
    </location>
</feature>
<feature type="transmembrane region" description="Helical" evidence="5">
    <location>
        <begin position="210"/>
        <end position="233"/>
    </location>
</feature>
<accession>A0A1H5MGW2</accession>
<keyword evidence="8" id="KW-1185">Reference proteome</keyword>
<dbReference type="PANTHER" id="PTHR23542">
    <property type="match status" value="1"/>
</dbReference>
<dbReference type="SUPFAM" id="SSF103473">
    <property type="entry name" value="MFS general substrate transporter"/>
    <property type="match status" value="1"/>
</dbReference>
<dbReference type="EMBL" id="FNTX01000002">
    <property type="protein sequence ID" value="SEE88413.1"/>
    <property type="molecule type" value="Genomic_DNA"/>
</dbReference>
<dbReference type="PANTHER" id="PTHR23542:SF1">
    <property type="entry name" value="MAJOR FACILITATOR SUPERFAMILY (MFS) PROFILE DOMAIN-CONTAINING PROTEIN"/>
    <property type="match status" value="1"/>
</dbReference>
<feature type="transmembrane region" description="Helical" evidence="5">
    <location>
        <begin position="304"/>
        <end position="324"/>
    </location>
</feature>
<gene>
    <name evidence="7" type="ORF">SAMN04488554_3377</name>
</gene>
<feature type="transmembrane region" description="Helical" evidence="5">
    <location>
        <begin position="171"/>
        <end position="189"/>
    </location>
</feature>
<comment type="subcellular location">
    <subcellularLocation>
        <location evidence="1">Cell membrane</location>
        <topology evidence="1">Multi-pass membrane protein</topology>
    </subcellularLocation>
</comment>
<dbReference type="AlphaFoldDB" id="A0A1H5MGW2"/>
<evidence type="ECO:0000313" key="8">
    <source>
        <dbReference type="Proteomes" id="UP000199220"/>
    </source>
</evidence>
<evidence type="ECO:0000256" key="2">
    <source>
        <dbReference type="ARBA" id="ARBA00022692"/>
    </source>
</evidence>
<evidence type="ECO:0000256" key="5">
    <source>
        <dbReference type="SAM" id="Phobius"/>
    </source>
</evidence>
<proteinExistence type="predicted"/>
<keyword evidence="3 5" id="KW-1133">Transmembrane helix</keyword>
<protein>
    <submittedName>
        <fullName evidence="7">Predicted arabinose efflux permease, MFS family</fullName>
    </submittedName>
</protein>
<dbReference type="Pfam" id="PF07690">
    <property type="entry name" value="MFS_1"/>
    <property type="match status" value="1"/>
</dbReference>
<keyword evidence="2 5" id="KW-0812">Transmembrane</keyword>
<keyword evidence="4 5" id="KW-0472">Membrane</keyword>
<evidence type="ECO:0000256" key="4">
    <source>
        <dbReference type="ARBA" id="ARBA00023136"/>
    </source>
</evidence>
<dbReference type="RefSeq" id="WP_245708915.1">
    <property type="nucleotide sequence ID" value="NZ_FNTX01000002.1"/>
</dbReference>
<dbReference type="InterPro" id="IPR036259">
    <property type="entry name" value="MFS_trans_sf"/>
</dbReference>
<organism evidence="7 8">
    <name type="scientific">Ruania alba</name>
    <dbReference type="NCBI Taxonomy" id="648782"/>
    <lineage>
        <taxon>Bacteria</taxon>
        <taxon>Bacillati</taxon>
        <taxon>Actinomycetota</taxon>
        <taxon>Actinomycetes</taxon>
        <taxon>Micrococcales</taxon>
        <taxon>Ruaniaceae</taxon>
        <taxon>Ruania</taxon>
    </lineage>
</organism>
<feature type="transmembrane region" description="Helical" evidence="5">
    <location>
        <begin position="345"/>
        <end position="364"/>
    </location>
</feature>
<evidence type="ECO:0000256" key="1">
    <source>
        <dbReference type="ARBA" id="ARBA00004651"/>
    </source>
</evidence>
<evidence type="ECO:0000313" key="7">
    <source>
        <dbReference type="EMBL" id="SEE88413.1"/>
    </source>
</evidence>
<dbReference type="GO" id="GO:0022857">
    <property type="term" value="F:transmembrane transporter activity"/>
    <property type="evidence" value="ECO:0007669"/>
    <property type="project" value="InterPro"/>
</dbReference>
<dbReference type="InterPro" id="IPR020846">
    <property type="entry name" value="MFS_dom"/>
</dbReference>
<feature type="domain" description="Major facilitator superfamily (MFS) profile" evidence="6">
    <location>
        <begin position="215"/>
        <end position="398"/>
    </location>
</feature>
<dbReference type="PROSITE" id="PS50850">
    <property type="entry name" value="MFS"/>
    <property type="match status" value="1"/>
</dbReference>
<name>A0A1H5MGW2_9MICO</name>
<feature type="transmembrane region" description="Helical" evidence="5">
    <location>
        <begin position="370"/>
        <end position="388"/>
    </location>
</feature>
<dbReference type="Gene3D" id="1.20.1250.20">
    <property type="entry name" value="MFS general substrate transporter like domains"/>
    <property type="match status" value="1"/>
</dbReference>
<reference evidence="8" key="1">
    <citation type="submission" date="2016-10" db="EMBL/GenBank/DDBJ databases">
        <authorList>
            <person name="Varghese N."/>
            <person name="Submissions S."/>
        </authorList>
    </citation>
    <scope>NUCLEOTIDE SEQUENCE [LARGE SCALE GENOMIC DNA]</scope>
    <source>
        <strain evidence="8">DSM 21368</strain>
    </source>
</reference>
<dbReference type="STRING" id="648782.SAMN04488554_3377"/>
<sequence length="398" mass="40878">MLAPYRRVLSTPGALAFSTAGVLARLPLSMVTLSIVLMVTALYDEYGLAGQITGAYAASQAVFSPRLARLIDSFGQARVMRPALAICMTSLLGMVVAATLGAPVGWLFLTAALTGATTGSVGAMVRSRWNHTLTDPNRLHTAYALEAALDETVFMTGPVIATALATSVSPTAGLVVAVLAAGTGGFWFLSQRATEPVPTGRAAKEGRRSVLRSGALLAVVLVFFATGVVFGASDVSAVAFSEEHGAKAWAGVMLACMAAGSLTGGLAYGARTWVMDLRKRFVIGVLVLTGGMCLFLLVDSLPMLAATMFVAGLAIAPTMINGNALVQQLVPRGRLTEGFTWESTAIWVGFAVGTAVAGAAVDAFGSAGSYRVLAGAGAFAALLALVAAPRLRAAHPRP</sequence>
<feature type="transmembrane region" description="Helical" evidence="5">
    <location>
        <begin position="248"/>
        <end position="269"/>
    </location>
</feature>
<dbReference type="Proteomes" id="UP000199220">
    <property type="component" value="Unassembled WGS sequence"/>
</dbReference>
<evidence type="ECO:0000259" key="6">
    <source>
        <dbReference type="PROSITE" id="PS50850"/>
    </source>
</evidence>
<dbReference type="GO" id="GO:0005886">
    <property type="term" value="C:plasma membrane"/>
    <property type="evidence" value="ECO:0007669"/>
    <property type="project" value="UniProtKB-SubCell"/>
</dbReference>